<organism evidence="2">
    <name type="scientific">Oryza brachyantha</name>
    <name type="common">malo sina</name>
    <dbReference type="NCBI Taxonomy" id="4533"/>
    <lineage>
        <taxon>Eukaryota</taxon>
        <taxon>Viridiplantae</taxon>
        <taxon>Streptophyta</taxon>
        <taxon>Embryophyta</taxon>
        <taxon>Tracheophyta</taxon>
        <taxon>Spermatophyta</taxon>
        <taxon>Magnoliopsida</taxon>
        <taxon>Liliopsida</taxon>
        <taxon>Poales</taxon>
        <taxon>Poaceae</taxon>
        <taxon>BOP clade</taxon>
        <taxon>Oryzoideae</taxon>
        <taxon>Oryzeae</taxon>
        <taxon>Oryzinae</taxon>
        <taxon>Oryza</taxon>
    </lineage>
</organism>
<reference evidence="2" key="1">
    <citation type="submission" date="2013-04" db="UniProtKB">
        <authorList>
            <consortium name="EnsemblPlants"/>
        </authorList>
    </citation>
    <scope>IDENTIFICATION</scope>
</reference>
<dbReference type="Gramene" id="OB02G14440.1">
    <property type="protein sequence ID" value="OB02G14440.1"/>
    <property type="gene ID" value="OB02G14440"/>
</dbReference>
<dbReference type="HOGENOM" id="CLU_034423_0_0_1"/>
<dbReference type="PANTHER" id="PTHR33318">
    <property type="entry name" value="ASPARTYL/GLUTAMYL-TRNA(ASN/GLN) AMIDOTRANSFERASE SUBUNIT"/>
    <property type="match status" value="1"/>
</dbReference>
<dbReference type="EnsemblPlants" id="OB02G14440.1">
    <property type="protein sequence ID" value="OB02G14440.1"/>
    <property type="gene ID" value="OB02G14440"/>
</dbReference>
<dbReference type="GO" id="GO:0007142">
    <property type="term" value="P:male meiosis II"/>
    <property type="evidence" value="ECO:0007669"/>
    <property type="project" value="InterPro"/>
</dbReference>
<dbReference type="AlphaFoldDB" id="J3L9X7"/>
<proteinExistence type="predicted"/>
<name>J3L9X7_ORYBR</name>
<dbReference type="InterPro" id="IPR039300">
    <property type="entry name" value="JASON"/>
</dbReference>
<feature type="region of interest" description="Disordered" evidence="1">
    <location>
        <begin position="82"/>
        <end position="106"/>
    </location>
</feature>
<dbReference type="Proteomes" id="UP000006038">
    <property type="component" value="Unassembled WGS sequence"/>
</dbReference>
<dbReference type="eggNOG" id="ENOG502QUII">
    <property type="taxonomic scope" value="Eukaryota"/>
</dbReference>
<evidence type="ECO:0000313" key="2">
    <source>
        <dbReference type="EnsemblPlants" id="OB02G14440.1"/>
    </source>
</evidence>
<sequence length="365" mass="40752">MPSFYNQANYLKSCGAIAETPPEILKGPIQTTEEETNGVNKATVVYEENLSEGFNCDDHSALKHEQYIDGVADHFLEVESVPQSSLQGKSSSHNIKNQQLDSSDSPYPTPLVLRGHMQTPGTLTTAYKGALRSGKRARANKQFIYPVLRPIENKLQWMELRDDSSPVLLSNPPKRRYLSTDSSEKPQEIIKNSMATRTEQTTSASSFHDITAQQDQGVISPDETKSENDNRKLLDDVDQLKYNADSARKGVASLSCWLKPPSSDGGSQSDTEGKVGKQRCYDNSVFTDLPIFTASGLNWDDDKPTPVLPKLWDGNGIPNTTTKYKEDQKVSWHATPFEERLLKVLSDEKPHHQRKLSGKLIQLDE</sequence>
<evidence type="ECO:0000256" key="1">
    <source>
        <dbReference type="SAM" id="MobiDB-lite"/>
    </source>
</evidence>
<dbReference type="OMA" id="MACFLDC"/>
<dbReference type="PANTHER" id="PTHR33318:SF15">
    <property type="entry name" value="OS02G0168300 PROTEIN"/>
    <property type="match status" value="1"/>
</dbReference>
<accession>J3L9X7</accession>
<feature type="region of interest" description="Disordered" evidence="1">
    <location>
        <begin position="197"/>
        <end position="230"/>
    </location>
</feature>
<feature type="compositionally biased region" description="Polar residues" evidence="1">
    <location>
        <begin position="197"/>
        <end position="217"/>
    </location>
</feature>
<dbReference type="STRING" id="4533.J3L9X7"/>
<protein>
    <submittedName>
        <fullName evidence="2">Uncharacterized protein</fullName>
    </submittedName>
</protein>
<evidence type="ECO:0000313" key="3">
    <source>
        <dbReference type="Proteomes" id="UP000006038"/>
    </source>
</evidence>
<keyword evidence="3" id="KW-1185">Reference proteome</keyword>